<name>A0ABS0C773_9NOCA</name>
<accession>A0ABS0C773</accession>
<dbReference type="PANTHER" id="PTHR43685:SF2">
    <property type="entry name" value="GLYCOSYLTRANSFERASE 2-LIKE DOMAIN-CONTAINING PROTEIN"/>
    <property type="match status" value="1"/>
</dbReference>
<protein>
    <submittedName>
        <fullName evidence="2">Glycosyltransferase family 2 protein</fullName>
    </submittedName>
</protein>
<dbReference type="Proteomes" id="UP000807309">
    <property type="component" value="Unassembled WGS sequence"/>
</dbReference>
<evidence type="ECO:0000259" key="1">
    <source>
        <dbReference type="Pfam" id="PF00535"/>
    </source>
</evidence>
<dbReference type="EMBL" id="JADLRE010000002">
    <property type="protein sequence ID" value="MBF6224248.1"/>
    <property type="molecule type" value="Genomic_DNA"/>
</dbReference>
<reference evidence="2 3" key="1">
    <citation type="submission" date="2020-10" db="EMBL/GenBank/DDBJ databases">
        <title>Identification of Nocardia species via Next-generation sequencing and recognition of intraspecies genetic diversity.</title>
        <authorList>
            <person name="Li P."/>
            <person name="Li P."/>
            <person name="Lu B."/>
        </authorList>
    </citation>
    <scope>NUCLEOTIDE SEQUENCE [LARGE SCALE GENOMIC DNA]</scope>
    <source>
        <strain evidence="2 3">N-11</strain>
    </source>
</reference>
<feature type="domain" description="Glycosyltransferase 2-like" evidence="1">
    <location>
        <begin position="11"/>
        <end position="121"/>
    </location>
</feature>
<dbReference type="CDD" id="cd00761">
    <property type="entry name" value="Glyco_tranf_GTA_type"/>
    <property type="match status" value="1"/>
</dbReference>
<organism evidence="2 3">
    <name type="scientific">Nocardia abscessus</name>
    <dbReference type="NCBI Taxonomy" id="120957"/>
    <lineage>
        <taxon>Bacteria</taxon>
        <taxon>Bacillati</taxon>
        <taxon>Actinomycetota</taxon>
        <taxon>Actinomycetes</taxon>
        <taxon>Mycobacteriales</taxon>
        <taxon>Nocardiaceae</taxon>
        <taxon>Nocardia</taxon>
    </lineage>
</organism>
<dbReference type="PANTHER" id="PTHR43685">
    <property type="entry name" value="GLYCOSYLTRANSFERASE"/>
    <property type="match status" value="1"/>
</dbReference>
<dbReference type="InterPro" id="IPR050834">
    <property type="entry name" value="Glycosyltransf_2"/>
</dbReference>
<keyword evidence="3" id="KW-1185">Reference proteome</keyword>
<dbReference type="InterPro" id="IPR029044">
    <property type="entry name" value="Nucleotide-diphossugar_trans"/>
</dbReference>
<dbReference type="InterPro" id="IPR001173">
    <property type="entry name" value="Glyco_trans_2-like"/>
</dbReference>
<dbReference type="SUPFAM" id="SSF53448">
    <property type="entry name" value="Nucleotide-diphospho-sugar transferases"/>
    <property type="match status" value="1"/>
</dbReference>
<dbReference type="Pfam" id="PF00535">
    <property type="entry name" value="Glycos_transf_2"/>
    <property type="match status" value="1"/>
</dbReference>
<evidence type="ECO:0000313" key="2">
    <source>
        <dbReference type="EMBL" id="MBF6224248.1"/>
    </source>
</evidence>
<sequence length="289" mass="32239">MTDLDSSTILSVVVPVLNEAAVIERTLARLVAQEAVDEVIVVDNGSDDGTPGIVRDFAVAHPKVELVHEPVRGIAAARNAGFDKARGEFIARTDADTLVAADWGSTILEFLTAHPEVAAVTGLCTYHDSPIGFFLKFGQAVLLRSGKFGGQVGNMYGPSMALHRDTWLRVREDTQVRADVAEDLDLALCLSKRGLRIDQLTSMRAQTSSRRRRTSPRRWWQFQLIGLRTIQDHGFVVRPVHRITIVGAWLAHTVQWPIYRFWDFRRQRFSFHPGAERISAVGDSQTKRG</sequence>
<proteinExistence type="predicted"/>
<comment type="caution">
    <text evidence="2">The sequence shown here is derived from an EMBL/GenBank/DDBJ whole genome shotgun (WGS) entry which is preliminary data.</text>
</comment>
<dbReference type="Gene3D" id="3.90.550.10">
    <property type="entry name" value="Spore Coat Polysaccharide Biosynthesis Protein SpsA, Chain A"/>
    <property type="match status" value="1"/>
</dbReference>
<evidence type="ECO:0000313" key="3">
    <source>
        <dbReference type="Proteomes" id="UP000807309"/>
    </source>
</evidence>
<gene>
    <name evidence="2" type="ORF">IU470_03825</name>
</gene>